<evidence type="ECO:0000256" key="7">
    <source>
        <dbReference type="ARBA" id="ARBA00022989"/>
    </source>
</evidence>
<keyword evidence="12" id="KW-1185">Reference proteome</keyword>
<dbReference type="PANTHER" id="PTHR43528:SF1">
    <property type="entry name" value="ALPHA-KETOGLUTARATE PERMEASE"/>
    <property type="match status" value="1"/>
</dbReference>
<evidence type="ECO:0000313" key="12">
    <source>
        <dbReference type="Proteomes" id="UP000295601"/>
    </source>
</evidence>
<sequence length="431" mass="45566">MTATTVSAQARNAAPRSQKRTVFATSVGNALEWFDWQIYATFAPFIAAQLFNAENPVSSLLQTFAIFAVGFLARPLGGLLFGLIADRRGRKVSLILAVTAASLGSLIIGLTPTHAAIGAWAAVILLVARLIQGLAHGGEMPAAQTYLSEIAAPTKRGLWSSLIYVSGTTGILCATLFGAVLTGVISETAMQEWGWRIPFFVAAAFGLFVLLMRVGMQETEAFETGRVQTLTDARPTPLMSAGRAALLVILLTLGATVSFYVWGVTAPAVATATHGMAPGAALWAGAGGIVLFIAVLPLWGALSDRIGRRPVLLISLLGTAALYFPMQNLMSDQPWTLLVATGTVLVFLAGTMSILPAVFAELFPTHIRTVGTAVPYSIAVALFGGTSPYLQTYFGAQLELPWLFSLYAVLLLLISAATAFFLLPETKGRAL</sequence>
<feature type="transmembrane region" description="Helical" evidence="9">
    <location>
        <begin position="311"/>
        <end position="329"/>
    </location>
</feature>
<feature type="domain" description="Major facilitator superfamily (MFS) profile" evidence="10">
    <location>
        <begin position="21"/>
        <end position="427"/>
    </location>
</feature>
<dbReference type="InterPro" id="IPR005829">
    <property type="entry name" value="Sugar_transporter_CS"/>
</dbReference>
<dbReference type="Pfam" id="PF07690">
    <property type="entry name" value="MFS_1"/>
    <property type="match status" value="1"/>
</dbReference>
<protein>
    <submittedName>
        <fullName evidence="11">MHS family alpha-ketoglutarate permease-like MFS transporter</fullName>
    </submittedName>
</protein>
<dbReference type="GO" id="GO:0005886">
    <property type="term" value="C:plasma membrane"/>
    <property type="evidence" value="ECO:0007669"/>
    <property type="project" value="UniProtKB-SubCell"/>
</dbReference>
<feature type="transmembrane region" description="Helical" evidence="9">
    <location>
        <begin position="117"/>
        <end position="137"/>
    </location>
</feature>
<keyword evidence="7 9" id="KW-1133">Transmembrane helix</keyword>
<dbReference type="InterPro" id="IPR036259">
    <property type="entry name" value="MFS_trans_sf"/>
</dbReference>
<dbReference type="Proteomes" id="UP000295601">
    <property type="component" value="Unassembled WGS sequence"/>
</dbReference>
<evidence type="ECO:0000313" key="11">
    <source>
        <dbReference type="EMBL" id="TDP90954.1"/>
    </source>
</evidence>
<evidence type="ECO:0000256" key="8">
    <source>
        <dbReference type="ARBA" id="ARBA00023136"/>
    </source>
</evidence>
<evidence type="ECO:0000259" key="10">
    <source>
        <dbReference type="PROSITE" id="PS50850"/>
    </source>
</evidence>
<name>A0A4R6RVZ2_9MICO</name>
<keyword evidence="3" id="KW-0813">Transport</keyword>
<dbReference type="AlphaFoldDB" id="A0A4R6RVZ2"/>
<dbReference type="GO" id="GO:0015293">
    <property type="term" value="F:symporter activity"/>
    <property type="evidence" value="ECO:0007669"/>
    <property type="project" value="UniProtKB-KW"/>
</dbReference>
<feature type="transmembrane region" description="Helical" evidence="9">
    <location>
        <begin position="158"/>
        <end position="181"/>
    </location>
</feature>
<feature type="transmembrane region" description="Helical" evidence="9">
    <location>
        <begin position="92"/>
        <end position="111"/>
    </location>
</feature>
<evidence type="ECO:0000256" key="2">
    <source>
        <dbReference type="ARBA" id="ARBA00008240"/>
    </source>
</evidence>
<keyword evidence="4" id="KW-1003">Cell membrane</keyword>
<keyword evidence="6" id="KW-0769">Symport</keyword>
<evidence type="ECO:0000256" key="1">
    <source>
        <dbReference type="ARBA" id="ARBA00004651"/>
    </source>
</evidence>
<feature type="transmembrane region" description="Helical" evidence="9">
    <location>
        <begin position="193"/>
        <end position="212"/>
    </location>
</feature>
<evidence type="ECO:0000256" key="3">
    <source>
        <dbReference type="ARBA" id="ARBA00022448"/>
    </source>
</evidence>
<dbReference type="InterPro" id="IPR051084">
    <property type="entry name" value="H+-coupled_symporters"/>
</dbReference>
<comment type="similarity">
    <text evidence="2">Belongs to the major facilitator superfamily. Metabolite:H+ Symporter (MHS) family (TC 2.A.1.6) family.</text>
</comment>
<feature type="transmembrane region" description="Helical" evidence="9">
    <location>
        <begin position="64"/>
        <end position="85"/>
    </location>
</feature>
<feature type="transmembrane region" description="Helical" evidence="9">
    <location>
        <begin position="244"/>
        <end position="262"/>
    </location>
</feature>
<evidence type="ECO:0000256" key="9">
    <source>
        <dbReference type="SAM" id="Phobius"/>
    </source>
</evidence>
<comment type="subcellular location">
    <subcellularLocation>
        <location evidence="1">Cell membrane</location>
        <topology evidence="1">Multi-pass membrane protein</topology>
    </subcellularLocation>
</comment>
<dbReference type="InterPro" id="IPR005828">
    <property type="entry name" value="MFS_sugar_transport-like"/>
</dbReference>
<evidence type="ECO:0000256" key="5">
    <source>
        <dbReference type="ARBA" id="ARBA00022692"/>
    </source>
</evidence>
<accession>A0A4R6RVZ2</accession>
<dbReference type="Pfam" id="PF00083">
    <property type="entry name" value="Sugar_tr"/>
    <property type="match status" value="1"/>
</dbReference>
<feature type="transmembrane region" description="Helical" evidence="9">
    <location>
        <begin position="282"/>
        <end position="299"/>
    </location>
</feature>
<dbReference type="PROSITE" id="PS00217">
    <property type="entry name" value="SUGAR_TRANSPORT_2"/>
    <property type="match status" value="1"/>
</dbReference>
<keyword evidence="5 9" id="KW-0812">Transmembrane</keyword>
<gene>
    <name evidence="11" type="ORF">EDF62_2610</name>
</gene>
<feature type="transmembrane region" description="Helical" evidence="9">
    <location>
        <begin position="370"/>
        <end position="390"/>
    </location>
</feature>
<organism evidence="11 12">
    <name type="scientific">Leucobacter luti</name>
    <dbReference type="NCBI Taxonomy" id="340320"/>
    <lineage>
        <taxon>Bacteria</taxon>
        <taxon>Bacillati</taxon>
        <taxon>Actinomycetota</taxon>
        <taxon>Actinomycetes</taxon>
        <taxon>Micrococcales</taxon>
        <taxon>Microbacteriaceae</taxon>
        <taxon>Leucobacter</taxon>
    </lineage>
</organism>
<feature type="transmembrane region" description="Helical" evidence="9">
    <location>
        <begin position="402"/>
        <end position="423"/>
    </location>
</feature>
<dbReference type="InterPro" id="IPR011701">
    <property type="entry name" value="MFS"/>
</dbReference>
<reference evidence="11 12" key="1">
    <citation type="submission" date="2019-03" db="EMBL/GenBank/DDBJ databases">
        <title>Genomic analyses of the natural microbiome of Caenorhabditis elegans.</title>
        <authorList>
            <person name="Samuel B."/>
        </authorList>
    </citation>
    <scope>NUCLEOTIDE SEQUENCE [LARGE SCALE GENOMIC DNA]</scope>
    <source>
        <strain evidence="11 12">JUb18</strain>
    </source>
</reference>
<dbReference type="Gene3D" id="1.20.1250.20">
    <property type="entry name" value="MFS general substrate transporter like domains"/>
    <property type="match status" value="2"/>
</dbReference>
<dbReference type="RefSeq" id="WP_208107924.1">
    <property type="nucleotide sequence ID" value="NZ_CP080492.1"/>
</dbReference>
<dbReference type="SUPFAM" id="SSF103473">
    <property type="entry name" value="MFS general substrate transporter"/>
    <property type="match status" value="1"/>
</dbReference>
<dbReference type="EMBL" id="SNYA01000006">
    <property type="protein sequence ID" value="TDP90954.1"/>
    <property type="molecule type" value="Genomic_DNA"/>
</dbReference>
<feature type="transmembrane region" description="Helical" evidence="9">
    <location>
        <begin position="335"/>
        <end position="358"/>
    </location>
</feature>
<proteinExistence type="inferred from homology"/>
<keyword evidence="8 9" id="KW-0472">Membrane</keyword>
<dbReference type="PROSITE" id="PS50850">
    <property type="entry name" value="MFS"/>
    <property type="match status" value="1"/>
</dbReference>
<evidence type="ECO:0000256" key="4">
    <source>
        <dbReference type="ARBA" id="ARBA00022475"/>
    </source>
</evidence>
<dbReference type="PANTHER" id="PTHR43528">
    <property type="entry name" value="ALPHA-KETOGLUTARATE PERMEASE"/>
    <property type="match status" value="1"/>
</dbReference>
<evidence type="ECO:0000256" key="6">
    <source>
        <dbReference type="ARBA" id="ARBA00022847"/>
    </source>
</evidence>
<comment type="caution">
    <text evidence="11">The sequence shown here is derived from an EMBL/GenBank/DDBJ whole genome shotgun (WGS) entry which is preliminary data.</text>
</comment>
<dbReference type="InterPro" id="IPR020846">
    <property type="entry name" value="MFS_dom"/>
</dbReference>